<feature type="transmembrane region" description="Helical" evidence="1">
    <location>
        <begin position="131"/>
        <end position="158"/>
    </location>
</feature>
<evidence type="ECO:0000313" key="3">
    <source>
        <dbReference type="Proteomes" id="UP001500791"/>
    </source>
</evidence>
<sequence>MTFREKHLLITTVTTVLIWSVYFWRMGQAILSGSLMQPSFAGEMGVMFAAAVAVVVVIELVMTVIAHLTTSKAEREARDERETLAGLKGSHIALMSLLAMVFTLAGVAYIFGLADFVAPGNGKTLTTNANAMVVIANLLWAAFLISELIRASFTLVLLRRGH</sequence>
<evidence type="ECO:0000256" key="1">
    <source>
        <dbReference type="SAM" id="Phobius"/>
    </source>
</evidence>
<keyword evidence="1" id="KW-1133">Transmembrane helix</keyword>
<dbReference type="RefSeq" id="WP_167176027.1">
    <property type="nucleotide sequence ID" value="NZ_BAAAEJ010000003.1"/>
</dbReference>
<evidence type="ECO:0000313" key="2">
    <source>
        <dbReference type="EMBL" id="GAA0379811.1"/>
    </source>
</evidence>
<comment type="caution">
    <text evidence="2">The sequence shown here is derived from an EMBL/GenBank/DDBJ whole genome shotgun (WGS) entry which is preliminary data.</text>
</comment>
<reference evidence="2 3" key="1">
    <citation type="journal article" date="2019" name="Int. J. Syst. Evol. Microbiol.">
        <title>The Global Catalogue of Microorganisms (GCM) 10K type strain sequencing project: providing services to taxonomists for standard genome sequencing and annotation.</title>
        <authorList>
            <consortium name="The Broad Institute Genomics Platform"/>
            <consortium name="The Broad Institute Genome Sequencing Center for Infectious Disease"/>
            <person name="Wu L."/>
            <person name="Ma J."/>
        </authorList>
    </citation>
    <scope>NUCLEOTIDE SEQUENCE [LARGE SCALE GENOMIC DNA]</scope>
    <source>
        <strain evidence="2 3">JCM 13476</strain>
    </source>
</reference>
<feature type="transmembrane region" description="Helical" evidence="1">
    <location>
        <begin position="7"/>
        <end position="24"/>
    </location>
</feature>
<gene>
    <name evidence="2" type="ORF">GCM10009093_03510</name>
</gene>
<feature type="transmembrane region" description="Helical" evidence="1">
    <location>
        <begin position="89"/>
        <end position="111"/>
    </location>
</feature>
<feature type="transmembrane region" description="Helical" evidence="1">
    <location>
        <begin position="44"/>
        <end position="68"/>
    </location>
</feature>
<keyword evidence="1" id="KW-0812">Transmembrane</keyword>
<accession>A0ABN0Y1B3</accession>
<dbReference type="Proteomes" id="UP001500791">
    <property type="component" value="Unassembled WGS sequence"/>
</dbReference>
<protein>
    <submittedName>
        <fullName evidence="2">Uncharacterized protein</fullName>
    </submittedName>
</protein>
<keyword evidence="3" id="KW-1185">Reference proteome</keyword>
<proteinExistence type="predicted"/>
<keyword evidence="1" id="KW-0472">Membrane</keyword>
<organism evidence="2 3">
    <name type="scientific">Brevundimonas terrae</name>
    <dbReference type="NCBI Taxonomy" id="363631"/>
    <lineage>
        <taxon>Bacteria</taxon>
        <taxon>Pseudomonadati</taxon>
        <taxon>Pseudomonadota</taxon>
        <taxon>Alphaproteobacteria</taxon>
        <taxon>Caulobacterales</taxon>
        <taxon>Caulobacteraceae</taxon>
        <taxon>Brevundimonas</taxon>
    </lineage>
</organism>
<name>A0ABN0Y1B3_9CAUL</name>
<dbReference type="EMBL" id="BAAAEJ010000003">
    <property type="protein sequence ID" value="GAA0379811.1"/>
    <property type="molecule type" value="Genomic_DNA"/>
</dbReference>